<keyword evidence="4" id="KW-0186">Copper</keyword>
<feature type="transmembrane region" description="Helical" evidence="4">
    <location>
        <begin position="56"/>
        <end position="77"/>
    </location>
</feature>
<keyword evidence="2 4" id="KW-1133">Transmembrane helix</keyword>
<evidence type="ECO:0000313" key="6">
    <source>
        <dbReference type="Proteomes" id="UP000800035"/>
    </source>
</evidence>
<evidence type="ECO:0000313" key="5">
    <source>
        <dbReference type="EMBL" id="KAF1962809.1"/>
    </source>
</evidence>
<dbReference type="GO" id="GO:0005886">
    <property type="term" value="C:plasma membrane"/>
    <property type="evidence" value="ECO:0007669"/>
    <property type="project" value="TreeGrafter"/>
</dbReference>
<evidence type="ECO:0000256" key="2">
    <source>
        <dbReference type="ARBA" id="ARBA00022989"/>
    </source>
</evidence>
<reference evidence="5" key="1">
    <citation type="journal article" date="2020" name="Stud. Mycol.">
        <title>101 Dothideomycetes genomes: a test case for predicting lifestyles and emergence of pathogens.</title>
        <authorList>
            <person name="Haridas S."/>
            <person name="Albert R."/>
            <person name="Binder M."/>
            <person name="Bloem J."/>
            <person name="Labutti K."/>
            <person name="Salamov A."/>
            <person name="Andreopoulos B."/>
            <person name="Baker S."/>
            <person name="Barry K."/>
            <person name="Bills G."/>
            <person name="Bluhm B."/>
            <person name="Cannon C."/>
            <person name="Castanera R."/>
            <person name="Culley D."/>
            <person name="Daum C."/>
            <person name="Ezra D."/>
            <person name="Gonzalez J."/>
            <person name="Henrissat B."/>
            <person name="Kuo A."/>
            <person name="Liang C."/>
            <person name="Lipzen A."/>
            <person name="Lutzoni F."/>
            <person name="Magnuson J."/>
            <person name="Mondo S."/>
            <person name="Nolan M."/>
            <person name="Ohm R."/>
            <person name="Pangilinan J."/>
            <person name="Park H.-J."/>
            <person name="Ramirez L."/>
            <person name="Alfaro M."/>
            <person name="Sun H."/>
            <person name="Tritt A."/>
            <person name="Yoshinaga Y."/>
            <person name="Zwiers L.-H."/>
            <person name="Turgeon B."/>
            <person name="Goodwin S."/>
            <person name="Spatafora J."/>
            <person name="Crous P."/>
            <person name="Grigoriev I."/>
        </authorList>
    </citation>
    <scope>NUCLEOTIDE SEQUENCE</scope>
    <source>
        <strain evidence="5">CBS 675.92</strain>
    </source>
</reference>
<sequence length="200" mass="21410">MVAHEGHDMAMESMSGMEGMHGDSSSSHGDGMSMAMSFFTATNTPLYSESWTPSSAGAYAGTCIFLILLAITLRALFTAKSYLDARAVESALKRRYVVVAGQQSMEEKAFNDASSTTGVLTTNGLQENVRIVQAPVKHIQPFRFSVDLPRAAIMTVAAGVGYLLMLAVMTYNVGYFLSVLAGAFVGELAFGRFNQGAMTM</sequence>
<keyword evidence="4" id="KW-0187">Copper transport</keyword>
<protein>
    <recommendedName>
        <fullName evidence="4">Copper transport protein</fullName>
    </recommendedName>
</protein>
<evidence type="ECO:0000256" key="4">
    <source>
        <dbReference type="RuleBase" id="RU367022"/>
    </source>
</evidence>
<dbReference type="OrthoDB" id="73901at2759"/>
<dbReference type="GO" id="GO:0005375">
    <property type="term" value="F:copper ion transmembrane transporter activity"/>
    <property type="evidence" value="ECO:0007669"/>
    <property type="project" value="UniProtKB-UniRule"/>
</dbReference>
<dbReference type="PANTHER" id="PTHR12483:SF120">
    <property type="entry name" value="HIGH-AFFINITY COPPER TRANSPORTER CTRA2"/>
    <property type="match status" value="1"/>
</dbReference>
<dbReference type="Proteomes" id="UP000800035">
    <property type="component" value="Unassembled WGS sequence"/>
</dbReference>
<comment type="similarity">
    <text evidence="4">Belongs to the copper transporter (Ctr) (TC 1.A.56) family. SLC31A subfamily.</text>
</comment>
<dbReference type="AlphaFoldDB" id="A0A6A5UFS8"/>
<name>A0A6A5UFS8_9PLEO</name>
<dbReference type="EMBL" id="ML976978">
    <property type="protein sequence ID" value="KAF1962809.1"/>
    <property type="molecule type" value="Genomic_DNA"/>
</dbReference>
<evidence type="ECO:0000256" key="3">
    <source>
        <dbReference type="ARBA" id="ARBA00023136"/>
    </source>
</evidence>
<keyword evidence="4" id="KW-0813">Transport</keyword>
<evidence type="ECO:0000256" key="1">
    <source>
        <dbReference type="ARBA" id="ARBA00022692"/>
    </source>
</evidence>
<dbReference type="Pfam" id="PF04145">
    <property type="entry name" value="Ctr"/>
    <property type="match status" value="1"/>
</dbReference>
<keyword evidence="1 4" id="KW-0812">Transmembrane</keyword>
<comment type="subcellular location">
    <subcellularLocation>
        <location evidence="4">Membrane</location>
        <topology evidence="4">Multi-pass membrane protein</topology>
    </subcellularLocation>
</comment>
<accession>A0A6A5UFS8</accession>
<keyword evidence="6" id="KW-1185">Reference proteome</keyword>
<keyword evidence="4" id="KW-0406">Ion transport</keyword>
<keyword evidence="3 4" id="KW-0472">Membrane</keyword>
<proteinExistence type="inferred from homology"/>
<dbReference type="InterPro" id="IPR007274">
    <property type="entry name" value="Cop_transporter"/>
</dbReference>
<gene>
    <name evidence="5" type="ORF">CC80DRAFT_487277</name>
</gene>
<organism evidence="5 6">
    <name type="scientific">Byssothecium circinans</name>
    <dbReference type="NCBI Taxonomy" id="147558"/>
    <lineage>
        <taxon>Eukaryota</taxon>
        <taxon>Fungi</taxon>
        <taxon>Dikarya</taxon>
        <taxon>Ascomycota</taxon>
        <taxon>Pezizomycotina</taxon>
        <taxon>Dothideomycetes</taxon>
        <taxon>Pleosporomycetidae</taxon>
        <taxon>Pleosporales</taxon>
        <taxon>Massarineae</taxon>
        <taxon>Massarinaceae</taxon>
        <taxon>Byssothecium</taxon>
    </lineage>
</organism>
<dbReference type="PANTHER" id="PTHR12483">
    <property type="entry name" value="SOLUTE CARRIER FAMILY 31 COPPER TRANSPORTERS"/>
    <property type="match status" value="1"/>
</dbReference>